<accession>A0ABS8M3K0</accession>
<evidence type="ECO:0008006" key="4">
    <source>
        <dbReference type="Google" id="ProtNLM"/>
    </source>
</evidence>
<proteinExistence type="predicted"/>
<evidence type="ECO:0000313" key="2">
    <source>
        <dbReference type="EMBL" id="MCC9019405.1"/>
    </source>
</evidence>
<organism evidence="2 3">
    <name type="scientific">Flavobacterium lipolyticum</name>
    <dbReference type="NCBI Taxonomy" id="2893754"/>
    <lineage>
        <taxon>Bacteria</taxon>
        <taxon>Pseudomonadati</taxon>
        <taxon>Bacteroidota</taxon>
        <taxon>Flavobacteriia</taxon>
        <taxon>Flavobacteriales</taxon>
        <taxon>Flavobacteriaceae</taxon>
        <taxon>Flavobacterium</taxon>
    </lineage>
</organism>
<keyword evidence="1" id="KW-0732">Signal</keyword>
<name>A0ABS8M3K0_9FLAO</name>
<reference evidence="2" key="1">
    <citation type="submission" date="2021-11" db="EMBL/GenBank/DDBJ databases">
        <title>Description of novel Flavobacterium species.</title>
        <authorList>
            <person name="Saticioglu I.B."/>
            <person name="Ay H."/>
            <person name="Altun S."/>
            <person name="Duman M."/>
        </authorList>
    </citation>
    <scope>NUCLEOTIDE SEQUENCE</scope>
    <source>
        <strain evidence="2">F-126</strain>
    </source>
</reference>
<keyword evidence="3" id="KW-1185">Reference proteome</keyword>
<feature type="signal peptide" evidence="1">
    <location>
        <begin position="1"/>
        <end position="22"/>
    </location>
</feature>
<dbReference type="RefSeq" id="WP_230000509.1">
    <property type="nucleotide sequence ID" value="NZ_JAJJMN010000001.1"/>
</dbReference>
<dbReference type="Proteomes" id="UP001430700">
    <property type="component" value="Unassembled WGS sequence"/>
</dbReference>
<feature type="chain" id="PRO_5045207377" description="Bacterial CdiA-CT RNAse A domain-containing protein" evidence="1">
    <location>
        <begin position="23"/>
        <end position="324"/>
    </location>
</feature>
<protein>
    <recommendedName>
        <fullName evidence="4">Bacterial CdiA-CT RNAse A domain-containing protein</fullName>
    </recommendedName>
</protein>
<gene>
    <name evidence="2" type="ORF">LNQ34_16655</name>
</gene>
<evidence type="ECO:0000313" key="3">
    <source>
        <dbReference type="Proteomes" id="UP001430700"/>
    </source>
</evidence>
<dbReference type="EMBL" id="JAJJMN010000001">
    <property type="protein sequence ID" value="MCC9019405.1"/>
    <property type="molecule type" value="Genomic_DNA"/>
</dbReference>
<sequence>MKNIIKRFLLYLLLLSSLIANAGPGDPCALATLVSDLSTSSTEFKTVVKESDGFNAWLILNKEAPALRTNIDALKLVSKNLDEISQAGGYLKWKVSTAISRLENSLKLSCNDVIRADGSIIEDGNSLKLFSKNGDEIASINNGKILPKKYEEYPLNANATPIGQSSNGYQIFKLGDDLMVRRMPDKSAYNTSELNELTQHPRAHVLERHGHDVSNEALIKRSETPSIAPDGEISQNPPSFSSKFESFAKLKEALNNTKPGSSNFNPPSNGNSYAFDYPLSGQANTPFGYGIPAGGGNPVPLYRVKVVYKKHGGVWKLITMYPQL</sequence>
<evidence type="ECO:0000256" key="1">
    <source>
        <dbReference type="SAM" id="SignalP"/>
    </source>
</evidence>
<comment type="caution">
    <text evidence="2">The sequence shown here is derived from an EMBL/GenBank/DDBJ whole genome shotgun (WGS) entry which is preliminary data.</text>
</comment>